<reference evidence="2 3" key="1">
    <citation type="submission" date="2019-03" db="EMBL/GenBank/DDBJ databases">
        <title>Single cell metagenomics reveals metabolic interactions within the superorganism composed of flagellate Streblomastix strix and complex community of Bacteroidetes bacteria on its surface.</title>
        <authorList>
            <person name="Treitli S.C."/>
            <person name="Kolisko M."/>
            <person name="Husnik F."/>
            <person name="Keeling P."/>
            <person name="Hampl V."/>
        </authorList>
    </citation>
    <scope>NUCLEOTIDE SEQUENCE [LARGE SCALE GENOMIC DNA]</scope>
    <source>
        <strain evidence="2">ST1C</strain>
    </source>
</reference>
<dbReference type="Proteomes" id="UP000324800">
    <property type="component" value="Unassembled WGS sequence"/>
</dbReference>
<feature type="compositionally biased region" description="Basic and acidic residues" evidence="1">
    <location>
        <begin position="301"/>
        <end position="311"/>
    </location>
</feature>
<dbReference type="EMBL" id="SNRW01039768">
    <property type="protein sequence ID" value="KAA6349930.1"/>
    <property type="molecule type" value="Genomic_DNA"/>
</dbReference>
<feature type="non-terminal residue" evidence="2">
    <location>
        <position position="1"/>
    </location>
</feature>
<evidence type="ECO:0000313" key="3">
    <source>
        <dbReference type="Proteomes" id="UP000324800"/>
    </source>
</evidence>
<evidence type="ECO:0000313" key="2">
    <source>
        <dbReference type="EMBL" id="KAA6349930.1"/>
    </source>
</evidence>
<accession>A0A5J4SXG5</accession>
<dbReference type="AlphaFoldDB" id="A0A5J4SXG5"/>
<proteinExistence type="predicted"/>
<protein>
    <submittedName>
        <fullName evidence="2">Uncharacterized protein</fullName>
    </submittedName>
</protein>
<comment type="caution">
    <text evidence="2">The sequence shown here is derived from an EMBL/GenBank/DDBJ whole genome shotgun (WGS) entry which is preliminary data.</text>
</comment>
<name>A0A5J4SXG5_9EUKA</name>
<feature type="non-terminal residue" evidence="2">
    <location>
        <position position="311"/>
    </location>
</feature>
<gene>
    <name evidence="2" type="ORF">EZS28_051911</name>
</gene>
<feature type="region of interest" description="Disordered" evidence="1">
    <location>
        <begin position="290"/>
        <end position="311"/>
    </location>
</feature>
<evidence type="ECO:0000256" key="1">
    <source>
        <dbReference type="SAM" id="MobiDB-lite"/>
    </source>
</evidence>
<feature type="compositionally biased region" description="Polar residues" evidence="1">
    <location>
        <begin position="290"/>
        <end position="299"/>
    </location>
</feature>
<organism evidence="2 3">
    <name type="scientific">Streblomastix strix</name>
    <dbReference type="NCBI Taxonomy" id="222440"/>
    <lineage>
        <taxon>Eukaryota</taxon>
        <taxon>Metamonada</taxon>
        <taxon>Preaxostyla</taxon>
        <taxon>Oxymonadida</taxon>
        <taxon>Streblomastigidae</taxon>
        <taxon>Streblomastix</taxon>
    </lineage>
</organism>
<sequence length="311" mass="35709">EGLQTRITLPLQDWVACAIYKTDSVVDARIPDRLDTVFRIVTLPKFTAADILGPLLASQGFAYYNQHKIKASQYMLGITDLLCYEFKETNAQIKAKLLGFDFLLNITDSAGCYLRQIIHSMRSKQRRLVWKWNQEMEGKIDELERKSRYSKDSFERNREKQDKSNENEDINRAMIDQILAQEVDRIRMLHFPFISHKNAEIIHVCMNIEELAVKAALWRATLAIYESIVPMGVLSSTHTSNPLTDEAKPPLPPLLHSLYQLLEITFPEQIIAMQTDSDIHISEAAAEAQQALTRNLSGSKQENEKKKMNEK</sequence>